<dbReference type="GO" id="GO:0016757">
    <property type="term" value="F:glycosyltransferase activity"/>
    <property type="evidence" value="ECO:0007669"/>
    <property type="project" value="InterPro"/>
</dbReference>
<dbReference type="Proteomes" id="UP000279271">
    <property type="component" value="Unassembled WGS sequence"/>
</dbReference>
<name>A0A3M7KSY9_AUXPR</name>
<evidence type="ECO:0000259" key="4">
    <source>
        <dbReference type="Pfam" id="PF03016"/>
    </source>
</evidence>
<evidence type="ECO:0000256" key="1">
    <source>
        <dbReference type="ARBA" id="ARBA00004323"/>
    </source>
</evidence>
<organism evidence="5 6">
    <name type="scientific">Auxenochlorella protothecoides</name>
    <name type="common">Green microalga</name>
    <name type="synonym">Chlorella protothecoides</name>
    <dbReference type="NCBI Taxonomy" id="3075"/>
    <lineage>
        <taxon>Eukaryota</taxon>
        <taxon>Viridiplantae</taxon>
        <taxon>Chlorophyta</taxon>
        <taxon>core chlorophytes</taxon>
        <taxon>Trebouxiophyceae</taxon>
        <taxon>Chlorellales</taxon>
        <taxon>Chlorellaceae</taxon>
        <taxon>Auxenochlorella</taxon>
    </lineage>
</organism>
<evidence type="ECO:0000313" key="6">
    <source>
        <dbReference type="Proteomes" id="UP000279271"/>
    </source>
</evidence>
<evidence type="ECO:0000313" key="5">
    <source>
        <dbReference type="EMBL" id="RMZ52969.1"/>
    </source>
</evidence>
<protein>
    <recommendedName>
        <fullName evidence="4">Exostosin GT47 domain-containing protein</fullName>
    </recommendedName>
</protein>
<dbReference type="EMBL" id="QOKY01000202">
    <property type="protein sequence ID" value="RMZ52969.1"/>
    <property type="molecule type" value="Genomic_DNA"/>
</dbReference>
<feature type="domain" description="Exostosin GT47" evidence="4">
    <location>
        <begin position="43"/>
        <end position="320"/>
    </location>
</feature>
<dbReference type="GO" id="GO:0000139">
    <property type="term" value="C:Golgi membrane"/>
    <property type="evidence" value="ECO:0007669"/>
    <property type="project" value="UniProtKB-SubCell"/>
</dbReference>
<evidence type="ECO:0000256" key="2">
    <source>
        <dbReference type="ARBA" id="ARBA00010271"/>
    </source>
</evidence>
<keyword evidence="3" id="KW-0333">Golgi apparatus</keyword>
<dbReference type="PANTHER" id="PTHR11062:SF281">
    <property type="entry name" value="EXOSTOSIN-LIKE 2"/>
    <property type="match status" value="1"/>
</dbReference>
<dbReference type="AlphaFoldDB" id="A0A3M7KSY9"/>
<dbReference type="Pfam" id="PF03016">
    <property type="entry name" value="Exostosin_GT47"/>
    <property type="match status" value="2"/>
</dbReference>
<feature type="non-terminal residue" evidence="5">
    <location>
        <position position="1"/>
    </location>
</feature>
<gene>
    <name evidence="5" type="ORF">APUTEX25_001088</name>
</gene>
<comment type="similarity">
    <text evidence="2">Belongs to the glycosyltransferase 47 family.</text>
</comment>
<sequence length="859" mass="94817">MIIGPVQSVEQASCSIYVLDPARDLGDARVTGILGGTEPLQHWEYQQAVQFWLEQAIIDNGARADRLASADLIYVNMHCYETWRAGKWWQTFREGVVDAVNPELYMQQTMHHLRSWPQWRQSNGSRFVVAPYFPATPMSTLAAQRPCSSSPFIITSEHTLLCTQKREAHAQQGLILPYVTDTHQQGFDPLVATRDTLLFHRGGCAPPPPDPKAWRFASGKLLRRAVVDAAQASNATDVDVRCGCDICPGALPHPQLLARMRASRYCLVLAGDRPSSRRGTEAALSGCVPVFVGPPWHTVALAEDIDHAASSVFITVRHVTWVVANASQGIGENHPNVLKSWYLDADLAPGDMLYVDTVDQIFDTLRALPPKVLAAKQAALARQAYRQYWLPPPGKTRSQLGEIVVKRLCDHAQTLKDGFLFFSLVGLAGQGIWSKRLFKLTSGSVLIGPVQSVEQASCSIYVLDPARDLGMPACNYADPAVWPHALKVTGLLGGTEPLQHWEYQQAVQFWLEQAIIDNGARADRLASADLIYVNMHCYETWRAGKWWQVFREKVLDGADPELYMQQTMNHLSASPFIITSEHTMFCEQSLDAHARQGLILPYVTDTHQEGFDPLATTRDTLLFYRGGCAPPPNDPAALHFASGKLLRRALVDTIQASPAPDLDVQCACDLCPGALPHAEVLARMRDSRFCLVLAGDKPSSRRDSEAALSGCVPVLVGPPWHTVALADDIDHGASSVFVSVRRADWVVANASLGVPDNHPDVLNSWYLDAHLVPSSVIQVDSLAEVLGVLRGMPPEVLAAKQAALARQAYRQYWLPPPGETRSQLGEIVVKRLCDHAQMLKDRDIIPPHPIPHRRRTLLA</sequence>
<comment type="subcellular location">
    <subcellularLocation>
        <location evidence="1">Golgi apparatus membrane</location>
        <topology evidence="1">Single-pass type II membrane protein</topology>
    </subcellularLocation>
</comment>
<reference evidence="6" key="1">
    <citation type="journal article" date="2018" name="Algal Res.">
        <title>Characterization of plant carbon substrate utilization by Auxenochlorella protothecoides.</title>
        <authorList>
            <person name="Vogler B.W."/>
            <person name="Starkenburg S.R."/>
            <person name="Sudasinghe N."/>
            <person name="Schambach J.Y."/>
            <person name="Rollin J.A."/>
            <person name="Pattathil S."/>
            <person name="Barry A.N."/>
        </authorList>
    </citation>
    <scope>NUCLEOTIDE SEQUENCE [LARGE SCALE GENOMIC DNA]</scope>
    <source>
        <strain evidence="6">UTEX 25</strain>
    </source>
</reference>
<dbReference type="InterPro" id="IPR004263">
    <property type="entry name" value="Exostosin"/>
</dbReference>
<accession>A0A3M7KSY9</accession>
<dbReference type="PANTHER" id="PTHR11062">
    <property type="entry name" value="EXOSTOSIN HEPARAN SULFATE GLYCOSYLTRANSFERASE -RELATED"/>
    <property type="match status" value="1"/>
</dbReference>
<comment type="caution">
    <text evidence="5">The sequence shown here is derived from an EMBL/GenBank/DDBJ whole genome shotgun (WGS) entry which is preliminary data.</text>
</comment>
<feature type="non-terminal residue" evidence="5">
    <location>
        <position position="859"/>
    </location>
</feature>
<proteinExistence type="inferred from homology"/>
<evidence type="ECO:0000256" key="3">
    <source>
        <dbReference type="ARBA" id="ARBA00023034"/>
    </source>
</evidence>
<feature type="domain" description="Exostosin GT47" evidence="4">
    <location>
        <begin position="594"/>
        <end position="743"/>
    </location>
</feature>
<dbReference type="InterPro" id="IPR040911">
    <property type="entry name" value="Exostosin_GT47"/>
</dbReference>